<keyword evidence="2" id="KW-1185">Reference proteome</keyword>
<dbReference type="OrthoDB" id="7931805at2"/>
<evidence type="ECO:0000313" key="2">
    <source>
        <dbReference type="Proteomes" id="UP000199423"/>
    </source>
</evidence>
<evidence type="ECO:0000313" key="1">
    <source>
        <dbReference type="EMBL" id="SFV38443.1"/>
    </source>
</evidence>
<organism evidence="1 2">
    <name type="scientific">Hyphomicrobium facile</name>
    <dbReference type="NCBI Taxonomy" id="51670"/>
    <lineage>
        <taxon>Bacteria</taxon>
        <taxon>Pseudomonadati</taxon>
        <taxon>Pseudomonadota</taxon>
        <taxon>Alphaproteobacteria</taxon>
        <taxon>Hyphomicrobiales</taxon>
        <taxon>Hyphomicrobiaceae</taxon>
        <taxon>Hyphomicrobium</taxon>
    </lineage>
</organism>
<name>A0A1I7NV32_9HYPH</name>
<dbReference type="RefSeq" id="WP_143117862.1">
    <property type="nucleotide sequence ID" value="NZ_FPCH01000004.1"/>
</dbReference>
<reference evidence="2" key="1">
    <citation type="submission" date="2016-10" db="EMBL/GenBank/DDBJ databases">
        <authorList>
            <person name="Varghese N."/>
            <person name="Submissions S."/>
        </authorList>
    </citation>
    <scope>NUCLEOTIDE SEQUENCE [LARGE SCALE GENOMIC DNA]</scope>
    <source>
        <strain evidence="2">DSM 1565</strain>
    </source>
</reference>
<dbReference type="AlphaFoldDB" id="A0A1I7NV32"/>
<sequence>MPRHLPTNSLRLAALAVAALIYGLIGLPGESSAKHHKTPVQSSSDPCAEPTAFVEQHIAKIKQLQGSLELGSDNVVGWIQHLEGEKTLDPDKVAKLADLRHDADRVNELLRAGGCKTVDIDHELNPAHAASTISPSK</sequence>
<accession>A0A1I7NV32</accession>
<gene>
    <name evidence="1" type="ORF">SAMN04488557_3669</name>
</gene>
<proteinExistence type="predicted"/>
<dbReference type="EMBL" id="FPCH01000004">
    <property type="protein sequence ID" value="SFV38443.1"/>
    <property type="molecule type" value="Genomic_DNA"/>
</dbReference>
<protein>
    <submittedName>
        <fullName evidence="1">Uncharacterized protein</fullName>
    </submittedName>
</protein>
<dbReference type="Proteomes" id="UP000199423">
    <property type="component" value="Unassembled WGS sequence"/>
</dbReference>